<evidence type="ECO:0000313" key="3">
    <source>
        <dbReference type="Proteomes" id="UP001234178"/>
    </source>
</evidence>
<keyword evidence="1" id="KW-0472">Membrane</keyword>
<reference evidence="2 3" key="1">
    <citation type="journal article" date="2023" name="Nucleic Acids Res.">
        <title>The hologenome of Daphnia magna reveals possible DNA methylation and microbiome-mediated evolution of the host genome.</title>
        <authorList>
            <person name="Chaturvedi A."/>
            <person name="Li X."/>
            <person name="Dhandapani V."/>
            <person name="Marshall H."/>
            <person name="Kissane S."/>
            <person name="Cuenca-Cambronero M."/>
            <person name="Asole G."/>
            <person name="Calvet F."/>
            <person name="Ruiz-Romero M."/>
            <person name="Marangio P."/>
            <person name="Guigo R."/>
            <person name="Rago D."/>
            <person name="Mirbahai L."/>
            <person name="Eastwood N."/>
            <person name="Colbourne J.K."/>
            <person name="Zhou J."/>
            <person name="Mallon E."/>
            <person name="Orsini L."/>
        </authorList>
    </citation>
    <scope>NUCLEOTIDE SEQUENCE [LARGE SCALE GENOMIC DNA]</scope>
    <source>
        <strain evidence="2">LRV0_1</strain>
    </source>
</reference>
<comment type="caution">
    <text evidence="2">The sequence shown here is derived from an EMBL/GenBank/DDBJ whole genome shotgun (WGS) entry which is preliminary data.</text>
</comment>
<keyword evidence="1" id="KW-1133">Transmembrane helix</keyword>
<dbReference type="Proteomes" id="UP001234178">
    <property type="component" value="Unassembled WGS sequence"/>
</dbReference>
<keyword evidence="1" id="KW-0812">Transmembrane</keyword>
<sequence>MKCGSAVQRYLAVHEVGCCSLLAGTSFIVFMTLLPLIIDPSVLTFVLDLEPASCLTVHSAALNGTSNCTWTSCQQGCTVDIYKCWHVNVSYLLADPALAAERLDRQLFATLSEPYATPIQQPARLYPNVVGCGYPPDIDCDQFFRDYSRTDAFERTFPCYVSMTDPTVAVIHVDRFQAACHLAIGFAPLFLCLVLSVYVSLRLRCQRRNQLTARAAGLVSAARLAEEQARRIVESKRRLESRKQSWLNSFRQDRITSSTSVAYSPSSPPPPPPNRFDAAFPAVPYPAISDDCGAVAIAYDPALASVKGKQGRHHRSDFAQSEQLHGQGKCSGDGCPLAGQPSFSCPSSPPPMSQTGPDSAVIACISAALLQQQHHHYAPLPVDSPET</sequence>
<dbReference type="Pfam" id="PF16972">
    <property type="entry name" value="TipE"/>
    <property type="match status" value="2"/>
</dbReference>
<evidence type="ECO:0000313" key="2">
    <source>
        <dbReference type="EMBL" id="KAK4036697.1"/>
    </source>
</evidence>
<evidence type="ECO:0008006" key="4">
    <source>
        <dbReference type="Google" id="ProtNLM"/>
    </source>
</evidence>
<keyword evidence="3" id="KW-1185">Reference proteome</keyword>
<dbReference type="PANTHER" id="PTHR12335">
    <property type="entry name" value="TIPE PROTEIN TEMPERATURE-INDUCED PARALYTIC E"/>
    <property type="match status" value="1"/>
</dbReference>
<evidence type="ECO:0000256" key="1">
    <source>
        <dbReference type="SAM" id="Phobius"/>
    </source>
</evidence>
<gene>
    <name evidence="2" type="ORF">OUZ56_028739</name>
</gene>
<dbReference type="InterPro" id="IPR031578">
    <property type="entry name" value="TipE"/>
</dbReference>
<protein>
    <recommendedName>
        <fullName evidence="4">Protein tipE</fullName>
    </recommendedName>
</protein>
<feature type="transmembrane region" description="Helical" evidence="1">
    <location>
        <begin position="12"/>
        <end position="38"/>
    </location>
</feature>
<accession>A0ABR0B4U6</accession>
<dbReference type="PANTHER" id="PTHR12335:SF6">
    <property type="entry name" value="PROTEIN TIPE"/>
    <property type="match status" value="1"/>
</dbReference>
<organism evidence="2 3">
    <name type="scientific">Daphnia magna</name>
    <dbReference type="NCBI Taxonomy" id="35525"/>
    <lineage>
        <taxon>Eukaryota</taxon>
        <taxon>Metazoa</taxon>
        <taxon>Ecdysozoa</taxon>
        <taxon>Arthropoda</taxon>
        <taxon>Crustacea</taxon>
        <taxon>Branchiopoda</taxon>
        <taxon>Diplostraca</taxon>
        <taxon>Cladocera</taxon>
        <taxon>Anomopoda</taxon>
        <taxon>Daphniidae</taxon>
        <taxon>Daphnia</taxon>
    </lineage>
</organism>
<proteinExistence type="predicted"/>
<dbReference type="EMBL" id="JAOYFB010000040">
    <property type="protein sequence ID" value="KAK4036697.1"/>
    <property type="molecule type" value="Genomic_DNA"/>
</dbReference>
<name>A0ABR0B4U6_9CRUS</name>
<feature type="transmembrane region" description="Helical" evidence="1">
    <location>
        <begin position="182"/>
        <end position="201"/>
    </location>
</feature>